<feature type="compositionally biased region" description="Basic residues" evidence="1">
    <location>
        <begin position="49"/>
        <end position="63"/>
    </location>
</feature>
<evidence type="ECO:0000313" key="2">
    <source>
        <dbReference type="EMBL" id="CAD1837781.1"/>
    </source>
</evidence>
<dbReference type="InterPro" id="IPR050253">
    <property type="entry name" value="Seed_Storage-Functional"/>
</dbReference>
<dbReference type="InterPro" id="IPR014710">
    <property type="entry name" value="RmlC-like_jellyroll"/>
</dbReference>
<dbReference type="CDD" id="cd02244">
    <property type="entry name" value="cupin_7S_vicilin-like_N"/>
    <property type="match status" value="1"/>
</dbReference>
<organism evidence="2">
    <name type="scientific">Ananas comosus var. bracteatus</name>
    <name type="common">red pineapple</name>
    <dbReference type="NCBI Taxonomy" id="296719"/>
    <lineage>
        <taxon>Eukaryota</taxon>
        <taxon>Viridiplantae</taxon>
        <taxon>Streptophyta</taxon>
        <taxon>Embryophyta</taxon>
        <taxon>Tracheophyta</taxon>
        <taxon>Spermatophyta</taxon>
        <taxon>Magnoliopsida</taxon>
        <taxon>Liliopsida</taxon>
        <taxon>Poales</taxon>
        <taxon>Bromeliaceae</taxon>
        <taxon>Bromelioideae</taxon>
        <taxon>Ananas</taxon>
    </lineage>
</organism>
<dbReference type="EMBL" id="LR862132">
    <property type="protein sequence ID" value="CAD1837781.1"/>
    <property type="molecule type" value="Genomic_DNA"/>
</dbReference>
<dbReference type="SUPFAM" id="SSF51182">
    <property type="entry name" value="RmlC-like cupins"/>
    <property type="match status" value="1"/>
</dbReference>
<accession>A0A6V7Q455</accession>
<proteinExistence type="predicted"/>
<reference evidence="2" key="1">
    <citation type="submission" date="2020-07" db="EMBL/GenBank/DDBJ databases">
        <authorList>
            <person name="Lin J."/>
        </authorList>
    </citation>
    <scope>NUCLEOTIDE SEQUENCE</scope>
</reference>
<dbReference type="PANTHER" id="PTHR31189:SF7">
    <property type="entry name" value="OS03G0197300 PROTEIN"/>
    <property type="match status" value="1"/>
</dbReference>
<feature type="region of interest" description="Disordered" evidence="1">
    <location>
        <begin position="47"/>
        <end position="73"/>
    </location>
</feature>
<evidence type="ECO:0000256" key="1">
    <source>
        <dbReference type="SAM" id="MobiDB-lite"/>
    </source>
</evidence>
<dbReference type="PANTHER" id="PTHR31189">
    <property type="entry name" value="OS03G0336100 PROTEIN-RELATED"/>
    <property type="match status" value="1"/>
</dbReference>
<name>A0A6V7Q455_ANACO</name>
<dbReference type="InterPro" id="IPR011051">
    <property type="entry name" value="RmlC_Cupin_sf"/>
</dbReference>
<sequence>MLLEARSAPCFQVVFDVGTFESTIGSIRLDLEYFKYSRSTLTEPIVDSKKKKKKKKKRRRRRSNGGEESASCGRSGAAAVGVLLRGCCRWEKRFASRFRPLVTKESRTRVVATESGTITAVDVRDGCAGAYHLQFITLEPSSLFLPVLLHSDMVFYVHTGLGRVSYLQEDYKHGTQSIDVERGDVYRLEQGSVFYVESNLLRQERS</sequence>
<dbReference type="Gene3D" id="2.60.120.10">
    <property type="entry name" value="Jelly Rolls"/>
    <property type="match status" value="1"/>
</dbReference>
<gene>
    <name evidence="2" type="ORF">CB5_LOCUS20992</name>
</gene>
<protein>
    <submittedName>
        <fullName evidence="2">Uncharacterized protein</fullName>
    </submittedName>
</protein>
<dbReference type="AlphaFoldDB" id="A0A6V7Q455"/>